<dbReference type="InterPro" id="IPR055066">
    <property type="entry name" value="AASDHPPT_N"/>
</dbReference>
<keyword evidence="2 5" id="KW-0808">Transferase</keyword>
<dbReference type="EMBL" id="WKKF01000009">
    <property type="protein sequence ID" value="MRX56182.1"/>
    <property type="molecule type" value="Genomic_DNA"/>
</dbReference>
<name>A0A6I2MGC6_9BACI</name>
<proteinExistence type="inferred from homology"/>
<dbReference type="InterPro" id="IPR008278">
    <property type="entry name" value="4-PPantetheinyl_Trfase_dom"/>
</dbReference>
<dbReference type="GO" id="GO:0008897">
    <property type="term" value="F:holo-[acyl-carrier-protein] synthase activity"/>
    <property type="evidence" value="ECO:0007669"/>
    <property type="project" value="InterPro"/>
</dbReference>
<evidence type="ECO:0000259" key="3">
    <source>
        <dbReference type="Pfam" id="PF01648"/>
    </source>
</evidence>
<dbReference type="PANTHER" id="PTHR12215:SF10">
    <property type="entry name" value="L-AMINOADIPATE-SEMIALDEHYDE DEHYDROGENASE-PHOSPHOPANTETHEINYL TRANSFERASE"/>
    <property type="match status" value="1"/>
</dbReference>
<evidence type="ECO:0000256" key="1">
    <source>
        <dbReference type="ARBA" id="ARBA00010990"/>
    </source>
</evidence>
<organism evidence="5 6">
    <name type="scientific">Metabacillus idriensis</name>
    <dbReference type="NCBI Taxonomy" id="324768"/>
    <lineage>
        <taxon>Bacteria</taxon>
        <taxon>Bacillati</taxon>
        <taxon>Bacillota</taxon>
        <taxon>Bacilli</taxon>
        <taxon>Bacillales</taxon>
        <taxon>Bacillaceae</taxon>
        <taxon>Metabacillus</taxon>
    </lineage>
</organism>
<accession>A0A6I2MGC6</accession>
<dbReference type="GO" id="GO:0005829">
    <property type="term" value="C:cytosol"/>
    <property type="evidence" value="ECO:0007669"/>
    <property type="project" value="TreeGrafter"/>
</dbReference>
<keyword evidence="6" id="KW-1185">Reference proteome</keyword>
<dbReference type="AlphaFoldDB" id="A0A6I2MGC6"/>
<evidence type="ECO:0000313" key="6">
    <source>
        <dbReference type="Proteomes" id="UP000441585"/>
    </source>
</evidence>
<comment type="caution">
    <text evidence="5">The sequence shown here is derived from an EMBL/GenBank/DDBJ whole genome shotgun (WGS) entry which is preliminary data.</text>
</comment>
<evidence type="ECO:0000259" key="4">
    <source>
        <dbReference type="Pfam" id="PF22624"/>
    </source>
</evidence>
<protein>
    <submittedName>
        <fullName evidence="5">4'-phosphopantetheinyl transferase superfamily protein</fullName>
    </submittedName>
</protein>
<evidence type="ECO:0000256" key="2">
    <source>
        <dbReference type="ARBA" id="ARBA00022679"/>
    </source>
</evidence>
<dbReference type="Pfam" id="PF01648">
    <property type="entry name" value="ACPS"/>
    <property type="match status" value="1"/>
</dbReference>
<dbReference type="Gene3D" id="3.90.470.20">
    <property type="entry name" value="4'-phosphopantetheinyl transferase domain"/>
    <property type="match status" value="2"/>
</dbReference>
<evidence type="ECO:0000313" key="5">
    <source>
        <dbReference type="EMBL" id="MRX56182.1"/>
    </source>
</evidence>
<comment type="similarity">
    <text evidence="1">Belongs to the P-Pant transferase superfamily. Gsp/Sfp/HetI/AcpT family.</text>
</comment>
<feature type="domain" description="4'-phosphopantetheinyl transferase" evidence="3">
    <location>
        <begin position="109"/>
        <end position="192"/>
    </location>
</feature>
<feature type="domain" description="4'-phosphopantetheinyl transferase N-terminal" evidence="4">
    <location>
        <begin position="22"/>
        <end position="101"/>
    </location>
</feature>
<dbReference type="SUPFAM" id="SSF56214">
    <property type="entry name" value="4'-phosphopantetheinyl transferase"/>
    <property type="match status" value="2"/>
</dbReference>
<dbReference type="InterPro" id="IPR037143">
    <property type="entry name" value="4-PPantetheinyl_Trfase_dom_sf"/>
</dbReference>
<dbReference type="PANTHER" id="PTHR12215">
    <property type="entry name" value="PHOSPHOPANTETHEINE TRANSFERASE"/>
    <property type="match status" value="1"/>
</dbReference>
<dbReference type="GO" id="GO:0000287">
    <property type="term" value="F:magnesium ion binding"/>
    <property type="evidence" value="ECO:0007669"/>
    <property type="project" value="InterPro"/>
</dbReference>
<dbReference type="InterPro" id="IPR050559">
    <property type="entry name" value="P-Pant_transferase_sf"/>
</dbReference>
<sequence length="235" mass="27159">MKEILKYMLELYALKLPDFVRDYNTLIDYISPTKKAKLSKFKNISDSYRTLLSEILIRKIAIDSFNIENSEIIIEFTAHGKPFIENNPFYFNISHSGKWIVAIIGNTEVGIDVEEIKPIDLSIADYCFSRKESAYLQEKKTSEKLISFYNTWTLKECFIKYVGQGLSIPLNSFSIMNQPEGIYIEQSVTSQTPFFKQYNIDPLHTIAACSNNNNFPKDLTVINYNDLLTILNKDK</sequence>
<gene>
    <name evidence="5" type="ORF">GJU41_19675</name>
</gene>
<dbReference type="Pfam" id="PF22624">
    <property type="entry name" value="AASDHPPT_N"/>
    <property type="match status" value="1"/>
</dbReference>
<reference evidence="5 6" key="1">
    <citation type="submission" date="2019-11" db="EMBL/GenBank/DDBJ databases">
        <title>Bacillus idriensis genome.</title>
        <authorList>
            <person name="Konopka E.N."/>
            <person name="Newman J.D."/>
        </authorList>
    </citation>
    <scope>NUCLEOTIDE SEQUENCE [LARGE SCALE GENOMIC DNA]</scope>
    <source>
        <strain evidence="5 6">DSM 19097</strain>
    </source>
</reference>
<dbReference type="Proteomes" id="UP000441585">
    <property type="component" value="Unassembled WGS sequence"/>
</dbReference>
<dbReference type="GO" id="GO:0019878">
    <property type="term" value="P:lysine biosynthetic process via aminoadipic acid"/>
    <property type="evidence" value="ECO:0007669"/>
    <property type="project" value="TreeGrafter"/>
</dbReference>